<dbReference type="EMBL" id="JAMZEC010000001">
    <property type="protein sequence ID" value="MCP2347860.1"/>
    <property type="molecule type" value="Genomic_DNA"/>
</dbReference>
<sequence length="48" mass="4928">MTIQSWAPTGAPGGLRRAFQPGRPAASLPQHLDVIEAICAGLGRGVTT</sequence>
<evidence type="ECO:0000313" key="2">
    <source>
        <dbReference type="EMBL" id="MCP2347860.1"/>
    </source>
</evidence>
<comment type="caution">
    <text evidence="2">The sequence shown here is derived from an EMBL/GenBank/DDBJ whole genome shotgun (WGS) entry which is preliminary data.</text>
</comment>
<gene>
    <name evidence="2" type="ORF">HD595_003982</name>
</gene>
<organism evidence="2 3">
    <name type="scientific">Nonomuraea roseoviolacea subsp. carminata</name>
    <dbReference type="NCBI Taxonomy" id="160689"/>
    <lineage>
        <taxon>Bacteria</taxon>
        <taxon>Bacillati</taxon>
        <taxon>Actinomycetota</taxon>
        <taxon>Actinomycetes</taxon>
        <taxon>Streptosporangiales</taxon>
        <taxon>Streptosporangiaceae</taxon>
        <taxon>Nonomuraea</taxon>
    </lineage>
</organism>
<feature type="region of interest" description="Disordered" evidence="1">
    <location>
        <begin position="1"/>
        <end position="25"/>
    </location>
</feature>
<evidence type="ECO:0000313" key="3">
    <source>
        <dbReference type="Proteomes" id="UP001320766"/>
    </source>
</evidence>
<keyword evidence="3" id="KW-1185">Reference proteome</keyword>
<accession>A0ABT1K1X0</accession>
<proteinExistence type="predicted"/>
<name>A0ABT1K1X0_9ACTN</name>
<reference evidence="2 3" key="1">
    <citation type="submission" date="2022-06" db="EMBL/GenBank/DDBJ databases">
        <title>Sequencing the genomes of 1000 actinobacteria strains.</title>
        <authorList>
            <person name="Klenk H.-P."/>
        </authorList>
    </citation>
    <scope>NUCLEOTIDE SEQUENCE [LARGE SCALE GENOMIC DNA]</scope>
    <source>
        <strain evidence="2 3">DSM 44170</strain>
    </source>
</reference>
<evidence type="ECO:0000256" key="1">
    <source>
        <dbReference type="SAM" id="MobiDB-lite"/>
    </source>
</evidence>
<dbReference type="Proteomes" id="UP001320766">
    <property type="component" value="Unassembled WGS sequence"/>
</dbReference>
<protein>
    <submittedName>
        <fullName evidence="2">Uncharacterized protein</fullName>
    </submittedName>
</protein>
<dbReference type="RefSeq" id="WP_253771143.1">
    <property type="nucleotide sequence ID" value="NZ_BAAAVE010000004.1"/>
</dbReference>